<evidence type="ECO:0000259" key="1">
    <source>
        <dbReference type="SMART" id="SM00256"/>
    </source>
</evidence>
<evidence type="ECO:0000313" key="2">
    <source>
        <dbReference type="EMBL" id="CAE6131910.1"/>
    </source>
</evidence>
<dbReference type="InterPro" id="IPR036047">
    <property type="entry name" value="F-box-like_dom_sf"/>
</dbReference>
<proteinExistence type="predicted"/>
<dbReference type="AlphaFoldDB" id="A0A8S2AUZ9"/>
<dbReference type="InterPro" id="IPR044997">
    <property type="entry name" value="F-box_plant"/>
</dbReference>
<dbReference type="InterPro" id="IPR053781">
    <property type="entry name" value="F-box_AtFBL13-like"/>
</dbReference>
<accession>A0A8S2AUZ9</accession>
<dbReference type="InterPro" id="IPR001810">
    <property type="entry name" value="F-box_dom"/>
</dbReference>
<dbReference type="Proteomes" id="UP000682877">
    <property type="component" value="Chromosome 6"/>
</dbReference>
<dbReference type="Gene3D" id="3.80.10.10">
    <property type="entry name" value="Ribonuclease Inhibitor"/>
    <property type="match status" value="1"/>
</dbReference>
<dbReference type="PANTHER" id="PTHR32153">
    <property type="entry name" value="OJ000223_09.16 PROTEIN"/>
    <property type="match status" value="1"/>
</dbReference>
<reference evidence="2" key="1">
    <citation type="submission" date="2021-01" db="EMBL/GenBank/DDBJ databases">
        <authorList>
            <person name="Bezrukov I."/>
        </authorList>
    </citation>
    <scope>NUCLEOTIDE SEQUENCE</scope>
</reference>
<dbReference type="Pfam" id="PF00646">
    <property type="entry name" value="F-box"/>
    <property type="match status" value="1"/>
</dbReference>
<gene>
    <name evidence="2" type="ORF">AARE701A_LOCUS16647</name>
</gene>
<dbReference type="InterPro" id="IPR055411">
    <property type="entry name" value="LRR_FXL15/At3g58940/PEG3-like"/>
</dbReference>
<name>A0A8S2AUZ9_ARAAE</name>
<dbReference type="Pfam" id="PF24758">
    <property type="entry name" value="LRR_At5g56370"/>
    <property type="match status" value="1"/>
</dbReference>
<dbReference type="SUPFAM" id="SSF81383">
    <property type="entry name" value="F-box domain"/>
    <property type="match status" value="1"/>
</dbReference>
<dbReference type="Gene3D" id="1.20.1280.50">
    <property type="match status" value="1"/>
</dbReference>
<feature type="domain" description="F-box" evidence="1">
    <location>
        <begin position="25"/>
        <end position="65"/>
    </location>
</feature>
<dbReference type="SMART" id="SM00256">
    <property type="entry name" value="FBOX"/>
    <property type="match status" value="1"/>
</dbReference>
<protein>
    <recommendedName>
        <fullName evidence="1">F-box domain-containing protein</fullName>
    </recommendedName>
</protein>
<keyword evidence="3" id="KW-1185">Reference proteome</keyword>
<dbReference type="EMBL" id="LR999456">
    <property type="protein sequence ID" value="CAE6131910.1"/>
    <property type="molecule type" value="Genomic_DNA"/>
</dbReference>
<evidence type="ECO:0000313" key="3">
    <source>
        <dbReference type="Proteomes" id="UP000682877"/>
    </source>
</evidence>
<dbReference type="CDD" id="cd22160">
    <property type="entry name" value="F-box_AtFBL13-like"/>
    <property type="match status" value="1"/>
</dbReference>
<dbReference type="InterPro" id="IPR032675">
    <property type="entry name" value="LRR_dom_sf"/>
</dbReference>
<sequence>MAEEDRDGATAAIRSPNHRDLISTLPDVILQTILSSLPTKFAIRTSILSKQWRHVWCNTPSLNFEWCGNYLCADSINETLSHYKAPKMMSFHFCLTAIKNTPYIESWIDFAKSRNVENMTIDLGSRASSDYTIPDSFYINSSVKQLTLRLAFHDRMVPRDTVSWTSLKELVLRNCNLFDGSTMPKILSGCPVLESLTLYMCRCYNFKVLDLSKSLRLTTLEIANNCWVSGQIHIVAPNIHNLTLTVPPYWPCNLVDVSSLTEARLDIGFNSQEAFDADFLQQFVQNMIEKLRNVEKLTFGENFIKIFSLIELRCLPLPLFKFKALTFETMISQYVIPGMVKLVQSSHELKKLTVHIKDEGRIIPDEFLDYYLRRHGSKTDKTWSSEARVFKNIIRENVESMHMASFIELVLKITKTLENMIVMFGSYLEERRFEELLDMVPVLSHENNNVSIVLGSTTKSDQTLFFPMKVRSNV</sequence>
<organism evidence="2 3">
    <name type="scientific">Arabidopsis arenosa</name>
    <name type="common">Sand rock-cress</name>
    <name type="synonym">Cardaminopsis arenosa</name>
    <dbReference type="NCBI Taxonomy" id="38785"/>
    <lineage>
        <taxon>Eukaryota</taxon>
        <taxon>Viridiplantae</taxon>
        <taxon>Streptophyta</taxon>
        <taxon>Embryophyta</taxon>
        <taxon>Tracheophyta</taxon>
        <taxon>Spermatophyta</taxon>
        <taxon>Magnoliopsida</taxon>
        <taxon>eudicotyledons</taxon>
        <taxon>Gunneridae</taxon>
        <taxon>Pentapetalae</taxon>
        <taxon>rosids</taxon>
        <taxon>malvids</taxon>
        <taxon>Brassicales</taxon>
        <taxon>Brassicaceae</taxon>
        <taxon>Camelineae</taxon>
        <taxon>Arabidopsis</taxon>
    </lineage>
</organism>
<dbReference type="SUPFAM" id="SSF52047">
    <property type="entry name" value="RNI-like"/>
    <property type="match status" value="1"/>
</dbReference>